<accession>A0A1D1ZZX7</accession>
<dbReference type="AlphaFoldDB" id="A0A1D1ZZX7"/>
<evidence type="ECO:0000313" key="1">
    <source>
        <dbReference type="EMBL" id="JAT72499.1"/>
    </source>
</evidence>
<dbReference type="InterPro" id="IPR015797">
    <property type="entry name" value="NUDIX_hydrolase-like_dom_sf"/>
</dbReference>
<evidence type="ECO:0008006" key="2">
    <source>
        <dbReference type="Google" id="ProtNLM"/>
    </source>
</evidence>
<proteinExistence type="predicted"/>
<reference evidence="1" key="1">
    <citation type="submission" date="2015-08" db="EMBL/GenBank/DDBJ databases">
        <authorList>
            <person name="Babu N.S."/>
            <person name="Beckwith C.J."/>
            <person name="Beseler K.G."/>
            <person name="Brison A."/>
            <person name="Carone J.V."/>
            <person name="Caskin T.P."/>
            <person name="Diamond M."/>
            <person name="Durham M.E."/>
            <person name="Foxe J.M."/>
            <person name="Go M."/>
            <person name="Henderson B.A."/>
            <person name="Jones I.B."/>
            <person name="McGettigan J.A."/>
            <person name="Micheletti S.J."/>
            <person name="Nasrallah M.E."/>
            <person name="Ortiz D."/>
            <person name="Piller C.R."/>
            <person name="Privatt S.R."/>
            <person name="Schneider S.L."/>
            <person name="Sharp S."/>
            <person name="Smith T.C."/>
            <person name="Stanton J.D."/>
            <person name="Ullery H.E."/>
            <person name="Wilson R.J."/>
            <person name="Serrano M.G."/>
            <person name="Buck G."/>
            <person name="Lee V."/>
            <person name="Wang Y."/>
            <person name="Carvalho R."/>
            <person name="Voegtly L."/>
            <person name="Shi R."/>
            <person name="Duckworth R."/>
            <person name="Johnson A."/>
            <person name="Loviza R."/>
            <person name="Walstead R."/>
            <person name="Shah Z."/>
            <person name="Kiflezghi M."/>
            <person name="Wade K."/>
            <person name="Ball S.L."/>
            <person name="Bradley K.W."/>
            <person name="Asai D.J."/>
            <person name="Bowman C.A."/>
            <person name="Russell D.A."/>
            <person name="Pope W.H."/>
            <person name="Jacobs-Sera D."/>
            <person name="Hendrix R.W."/>
            <person name="Hatfull G.F."/>
        </authorList>
    </citation>
    <scope>NUCLEOTIDE SEQUENCE</scope>
</reference>
<sequence length="240" mass="26495">MLTTGLHWPACALNRAPAPSRELMPPARVVGTPRDQLPSDRFDILEERVVHKRYLTLYDRVVRHPEGNVHSFDVVGHPAADFHFCVVFAFHPSPSGRLADGQVTMLTEYAQGPNCIMHCLPSGSYDPQKHTSWEACARAELSEEAHLEGGTWHCLLPAGHVGVPETKWCANRFTPFLCIGPRPAMQPRPRDAEESTIQVLSVSVSKLRELMGAGTMLLPSLATCQWALTRLEAVHAPLPA</sequence>
<gene>
    <name evidence="1" type="ORF">g.26050</name>
</gene>
<name>A0A1D1ZZX7_AUXPR</name>
<organism evidence="1">
    <name type="scientific">Auxenochlorella protothecoides</name>
    <name type="common">Green microalga</name>
    <name type="synonym">Chlorella protothecoides</name>
    <dbReference type="NCBI Taxonomy" id="3075"/>
    <lineage>
        <taxon>Eukaryota</taxon>
        <taxon>Viridiplantae</taxon>
        <taxon>Chlorophyta</taxon>
        <taxon>core chlorophytes</taxon>
        <taxon>Trebouxiophyceae</taxon>
        <taxon>Chlorellales</taxon>
        <taxon>Chlorellaceae</taxon>
        <taxon>Auxenochlorella</taxon>
    </lineage>
</organism>
<protein>
    <recommendedName>
        <fullName evidence="2">Nudix hydrolase domain-containing protein</fullName>
    </recommendedName>
</protein>
<dbReference type="Gene3D" id="3.90.79.10">
    <property type="entry name" value="Nucleoside Triphosphate Pyrophosphohydrolase"/>
    <property type="match status" value="1"/>
</dbReference>
<dbReference type="EMBL" id="GDKF01006123">
    <property type="protein sequence ID" value="JAT72499.1"/>
    <property type="molecule type" value="Transcribed_RNA"/>
</dbReference>
<dbReference type="SUPFAM" id="SSF55811">
    <property type="entry name" value="Nudix"/>
    <property type="match status" value="1"/>
</dbReference>